<dbReference type="InterPro" id="IPR017896">
    <property type="entry name" value="4Fe4S_Fe-S-bd"/>
</dbReference>
<evidence type="ECO:0000313" key="3">
    <source>
        <dbReference type="Proteomes" id="UP000008561"/>
    </source>
</evidence>
<dbReference type="PROSITE" id="PS51379">
    <property type="entry name" value="4FE4S_FER_2"/>
    <property type="match status" value="1"/>
</dbReference>
<accession>A8ZWR1</accession>
<evidence type="ECO:0000259" key="1">
    <source>
        <dbReference type="PROSITE" id="PS51379"/>
    </source>
</evidence>
<keyword evidence="3" id="KW-1185">Reference proteome</keyword>
<sequence>MANTVINDIQALLEKRGIPVFGVASADLLNQTAPEGFRPGDMLPEARSVVILARPLPLSVFQTPRNNGFYSFYTAAFHTYYQATNDAANAACLMLEAAGHAALPIPSYGPLKFHNGEPRGLISLKHAAVAAGLGKMGKNTLLIHPEKGNILRLGGLITTMDWPATGPAEFPKLCPDNCHKCMDACPVGALSEKGIDKMQCMGNCIKHTLMPPRWVLSAIRWPVGKSRFLTGLMDLFALSFFDSYGVSCFACLKACPHFPENRKNSPH</sequence>
<protein>
    <recommendedName>
        <fullName evidence="1">4Fe-4S ferredoxin-type domain-containing protein</fullName>
    </recommendedName>
</protein>
<dbReference type="PANTHER" id="PTHR42827:SF1">
    <property type="entry name" value="IRON-SULFUR CLUSTER-BINDING PROTEIN"/>
    <property type="match status" value="1"/>
</dbReference>
<evidence type="ECO:0000313" key="2">
    <source>
        <dbReference type="EMBL" id="ABW68392.1"/>
    </source>
</evidence>
<dbReference type="RefSeq" id="WP_012176004.1">
    <property type="nucleotide sequence ID" value="NC_009943.1"/>
</dbReference>
<name>A8ZWR1_DESOH</name>
<gene>
    <name evidence="2" type="ordered locus">Dole_2589</name>
</gene>
<dbReference type="OrthoDB" id="9815745at2"/>
<dbReference type="HOGENOM" id="CLU_081793_2_0_7"/>
<dbReference type="PANTHER" id="PTHR42827">
    <property type="entry name" value="IRON-SULFUR CLUSTER-BINDING PROTEIN-RELATED"/>
    <property type="match status" value="1"/>
</dbReference>
<dbReference type="AlphaFoldDB" id="A8ZWR1"/>
<feature type="domain" description="4Fe-4S ferredoxin-type" evidence="1">
    <location>
        <begin position="165"/>
        <end position="195"/>
    </location>
</feature>
<dbReference type="eggNOG" id="COG1600">
    <property type="taxonomic scope" value="Bacteria"/>
</dbReference>
<organism evidence="2 3">
    <name type="scientific">Desulfosudis oleivorans (strain DSM 6200 / JCM 39069 / Hxd3)</name>
    <name type="common">Desulfococcus oleovorans</name>
    <dbReference type="NCBI Taxonomy" id="96561"/>
    <lineage>
        <taxon>Bacteria</taxon>
        <taxon>Pseudomonadati</taxon>
        <taxon>Thermodesulfobacteriota</taxon>
        <taxon>Desulfobacteria</taxon>
        <taxon>Desulfobacterales</taxon>
        <taxon>Desulfosudaceae</taxon>
        <taxon>Desulfosudis</taxon>
    </lineage>
</organism>
<proteinExistence type="predicted"/>
<dbReference type="Proteomes" id="UP000008561">
    <property type="component" value="Chromosome"/>
</dbReference>
<dbReference type="STRING" id="96561.Dole_2589"/>
<reference evidence="2 3" key="1">
    <citation type="submission" date="2007-10" db="EMBL/GenBank/DDBJ databases">
        <title>Complete sequence of Desulfococcus oleovorans Hxd3.</title>
        <authorList>
            <consortium name="US DOE Joint Genome Institute"/>
            <person name="Copeland A."/>
            <person name="Lucas S."/>
            <person name="Lapidus A."/>
            <person name="Barry K."/>
            <person name="Glavina del Rio T."/>
            <person name="Dalin E."/>
            <person name="Tice H."/>
            <person name="Pitluck S."/>
            <person name="Kiss H."/>
            <person name="Brettin T."/>
            <person name="Bruce D."/>
            <person name="Detter J.C."/>
            <person name="Han C."/>
            <person name="Schmutz J."/>
            <person name="Larimer F."/>
            <person name="Land M."/>
            <person name="Hauser L."/>
            <person name="Kyrpides N."/>
            <person name="Kim E."/>
            <person name="Wawrik B."/>
            <person name="Richardson P."/>
        </authorList>
    </citation>
    <scope>NUCLEOTIDE SEQUENCE [LARGE SCALE GENOMIC DNA]</scope>
    <source>
        <strain evidence="3">DSM 6200 / JCM 39069 / Hxd3</strain>
    </source>
</reference>
<dbReference type="KEGG" id="dol:Dole_2589"/>
<dbReference type="EMBL" id="CP000859">
    <property type="protein sequence ID" value="ABW68392.1"/>
    <property type="molecule type" value="Genomic_DNA"/>
</dbReference>